<dbReference type="InterPro" id="IPR013216">
    <property type="entry name" value="Methyltransf_11"/>
</dbReference>
<evidence type="ECO:0000259" key="1">
    <source>
        <dbReference type="Pfam" id="PF08241"/>
    </source>
</evidence>
<keyword evidence="3" id="KW-1185">Reference proteome</keyword>
<dbReference type="GO" id="GO:0008168">
    <property type="term" value="F:methyltransferase activity"/>
    <property type="evidence" value="ECO:0007669"/>
    <property type="project" value="UniProtKB-KW"/>
</dbReference>
<proteinExistence type="predicted"/>
<dbReference type="EMBL" id="CP108084">
    <property type="protein sequence ID" value="WUP51765.1"/>
    <property type="molecule type" value="Genomic_DNA"/>
</dbReference>
<dbReference type="Proteomes" id="UP001432190">
    <property type="component" value="Chromosome"/>
</dbReference>
<dbReference type="PANTHER" id="PTHR42912">
    <property type="entry name" value="METHYLTRANSFERASE"/>
    <property type="match status" value="1"/>
</dbReference>
<dbReference type="Pfam" id="PF08241">
    <property type="entry name" value="Methyltransf_11"/>
    <property type="match status" value="1"/>
</dbReference>
<gene>
    <name evidence="2" type="ORF">OG994_09770</name>
</gene>
<dbReference type="RefSeq" id="WP_328852909.1">
    <property type="nucleotide sequence ID" value="NZ_CP108084.1"/>
</dbReference>
<dbReference type="PANTHER" id="PTHR42912:SF93">
    <property type="entry name" value="N6-ADENOSINE-METHYLTRANSFERASE TMT1A"/>
    <property type="match status" value="1"/>
</dbReference>
<evidence type="ECO:0000313" key="3">
    <source>
        <dbReference type="Proteomes" id="UP001432190"/>
    </source>
</evidence>
<dbReference type="InterPro" id="IPR029063">
    <property type="entry name" value="SAM-dependent_MTases_sf"/>
</dbReference>
<accession>A0ABZ1SEC4</accession>
<reference evidence="2" key="1">
    <citation type="submission" date="2022-10" db="EMBL/GenBank/DDBJ databases">
        <title>The complete genomes of actinobacterial strains from the NBC collection.</title>
        <authorList>
            <person name="Joergensen T.S."/>
            <person name="Alvarez Arevalo M."/>
            <person name="Sterndorff E.B."/>
            <person name="Faurdal D."/>
            <person name="Vuksanovic O."/>
            <person name="Mourched A.-S."/>
            <person name="Charusanti P."/>
            <person name="Shaw S."/>
            <person name="Blin K."/>
            <person name="Weber T."/>
        </authorList>
    </citation>
    <scope>NUCLEOTIDE SEQUENCE</scope>
    <source>
        <strain evidence="2">NBC_00256</strain>
    </source>
</reference>
<dbReference type="SUPFAM" id="SSF53335">
    <property type="entry name" value="S-adenosyl-L-methionine-dependent methyltransferases"/>
    <property type="match status" value="1"/>
</dbReference>
<dbReference type="InterPro" id="IPR050508">
    <property type="entry name" value="Methyltransf_Superfamily"/>
</dbReference>
<organism evidence="2 3">
    <name type="scientific">Micromonospora globbae</name>
    <dbReference type="NCBI Taxonomy" id="1894969"/>
    <lineage>
        <taxon>Bacteria</taxon>
        <taxon>Bacillati</taxon>
        <taxon>Actinomycetota</taxon>
        <taxon>Actinomycetes</taxon>
        <taxon>Micromonosporales</taxon>
        <taxon>Micromonosporaceae</taxon>
        <taxon>Micromonospora</taxon>
    </lineage>
</organism>
<dbReference type="Gene3D" id="3.40.50.150">
    <property type="entry name" value="Vaccinia Virus protein VP39"/>
    <property type="match status" value="1"/>
</dbReference>
<keyword evidence="2" id="KW-0489">Methyltransferase</keyword>
<dbReference type="GO" id="GO:0032259">
    <property type="term" value="P:methylation"/>
    <property type="evidence" value="ECO:0007669"/>
    <property type="project" value="UniProtKB-KW"/>
</dbReference>
<sequence length="208" mass="23474">MTTDRDGRLRRYWDRHAESYDRQMGFAERRVFRDTRAWICRRASGDVLEIAVGTGLNLPHYAPDVRLTAVEWSPRMLAVARRRAADLGRDADLRLGDAQALDLPDGSFDSVVCTFSLCAIPDERRALDEMRRVLRPGGLLLLADHVPSTAWPVRLGQRLAEVVTVPMGGEHFLRHPADQVRAWGWTVEAHDRFALGVVERVAARRPAA</sequence>
<name>A0ABZ1SEC4_9ACTN</name>
<feature type="domain" description="Methyltransferase type 11" evidence="1">
    <location>
        <begin position="48"/>
        <end position="141"/>
    </location>
</feature>
<keyword evidence="2" id="KW-0808">Transferase</keyword>
<dbReference type="CDD" id="cd02440">
    <property type="entry name" value="AdoMet_MTases"/>
    <property type="match status" value="1"/>
</dbReference>
<protein>
    <submittedName>
        <fullName evidence="2">Class I SAM-dependent methyltransferase</fullName>
    </submittedName>
</protein>
<evidence type="ECO:0000313" key="2">
    <source>
        <dbReference type="EMBL" id="WUP51765.1"/>
    </source>
</evidence>